<dbReference type="AlphaFoldDB" id="A0A9N9NL94"/>
<keyword evidence="2" id="KW-1185">Reference proteome</keyword>
<dbReference type="EMBL" id="CAJVPZ010035110">
    <property type="protein sequence ID" value="CAG8748329.1"/>
    <property type="molecule type" value="Genomic_DNA"/>
</dbReference>
<accession>A0A9N9NL94</accession>
<sequence length="137" mass="15249">SDDLEPKVLDARWTGNNSIILILQAPKKDPKRFGYKIVAPAALGHFTLNPNNGDQHRFTKDAYFINGYDEDNTNTQYEGLNPVAVESIYGDSYNIPRGATVTVAVSIYYGCQTFEWGEATNPETKTECNSCDVQYNG</sequence>
<organism evidence="1 2">
    <name type="scientific">Racocetra fulgida</name>
    <dbReference type="NCBI Taxonomy" id="60492"/>
    <lineage>
        <taxon>Eukaryota</taxon>
        <taxon>Fungi</taxon>
        <taxon>Fungi incertae sedis</taxon>
        <taxon>Mucoromycota</taxon>
        <taxon>Glomeromycotina</taxon>
        <taxon>Glomeromycetes</taxon>
        <taxon>Diversisporales</taxon>
        <taxon>Gigasporaceae</taxon>
        <taxon>Racocetra</taxon>
    </lineage>
</organism>
<evidence type="ECO:0000313" key="2">
    <source>
        <dbReference type="Proteomes" id="UP000789396"/>
    </source>
</evidence>
<dbReference type="OrthoDB" id="2468734at2759"/>
<evidence type="ECO:0000313" key="1">
    <source>
        <dbReference type="EMBL" id="CAG8748329.1"/>
    </source>
</evidence>
<gene>
    <name evidence="1" type="ORF">RFULGI_LOCUS13411</name>
</gene>
<comment type="caution">
    <text evidence="1">The sequence shown here is derived from an EMBL/GenBank/DDBJ whole genome shotgun (WGS) entry which is preliminary data.</text>
</comment>
<feature type="non-terminal residue" evidence="1">
    <location>
        <position position="137"/>
    </location>
</feature>
<dbReference type="Proteomes" id="UP000789396">
    <property type="component" value="Unassembled WGS sequence"/>
</dbReference>
<name>A0A9N9NL94_9GLOM</name>
<protein>
    <submittedName>
        <fullName evidence="1">9027_t:CDS:1</fullName>
    </submittedName>
</protein>
<reference evidence="1" key="1">
    <citation type="submission" date="2021-06" db="EMBL/GenBank/DDBJ databases">
        <authorList>
            <person name="Kallberg Y."/>
            <person name="Tangrot J."/>
            <person name="Rosling A."/>
        </authorList>
    </citation>
    <scope>NUCLEOTIDE SEQUENCE</scope>
    <source>
        <strain evidence="1">IN212</strain>
    </source>
</reference>
<proteinExistence type="predicted"/>